<comment type="similarity">
    <text evidence="2">Belongs to the type IA topoisomerase family.</text>
</comment>
<evidence type="ECO:0000256" key="2">
    <source>
        <dbReference type="ARBA" id="ARBA00009446"/>
    </source>
</evidence>
<evidence type="ECO:0000256" key="3">
    <source>
        <dbReference type="ARBA" id="ARBA00012891"/>
    </source>
</evidence>
<evidence type="ECO:0000256" key="7">
    <source>
        <dbReference type="ARBA" id="ARBA00030003"/>
    </source>
</evidence>
<dbReference type="InterPro" id="IPR000380">
    <property type="entry name" value="Topo_IA"/>
</dbReference>
<dbReference type="NCBIfam" id="TIGR01051">
    <property type="entry name" value="topA_bact"/>
    <property type="match status" value="1"/>
</dbReference>
<dbReference type="InterPro" id="IPR003602">
    <property type="entry name" value="Topo_IA_DNA-bd_dom"/>
</dbReference>
<evidence type="ECO:0000259" key="12">
    <source>
        <dbReference type="PROSITE" id="PS52039"/>
    </source>
</evidence>
<dbReference type="EMBL" id="RQHW01000010">
    <property type="protein sequence ID" value="TGN20561.1"/>
    <property type="molecule type" value="Genomic_DNA"/>
</dbReference>
<dbReference type="SMART" id="SM00493">
    <property type="entry name" value="TOPRIM"/>
    <property type="match status" value="1"/>
</dbReference>
<evidence type="ECO:0000256" key="10">
    <source>
        <dbReference type="ARBA" id="ARBA00032877"/>
    </source>
</evidence>
<dbReference type="OrthoDB" id="9804262at2"/>
<comment type="catalytic activity">
    <reaction evidence="1">
        <text>ATP-independent breakage of single-stranded DNA, followed by passage and rejoining.</text>
        <dbReference type="EC" id="5.6.2.1"/>
    </reaction>
</comment>
<comment type="caution">
    <text evidence="13">The sequence shown here is derived from an EMBL/GenBank/DDBJ whole genome shotgun (WGS) entry which is preliminary data.</text>
</comment>
<dbReference type="EC" id="5.6.2.1" evidence="3"/>
<feature type="domain" description="Topo IA-type catalytic" evidence="12">
    <location>
        <begin position="123"/>
        <end position="554"/>
    </location>
</feature>
<keyword evidence="5" id="KW-0238">DNA-binding</keyword>
<dbReference type="SMART" id="SM00436">
    <property type="entry name" value="TOP1Bc"/>
    <property type="match status" value="1"/>
</dbReference>
<dbReference type="PROSITE" id="PS52039">
    <property type="entry name" value="TOPO_IA_2"/>
    <property type="match status" value="1"/>
</dbReference>
<dbReference type="SUPFAM" id="SSF56712">
    <property type="entry name" value="Prokaryotic type I DNA topoisomerase"/>
    <property type="match status" value="1"/>
</dbReference>
<protein>
    <recommendedName>
        <fullName evidence="3">DNA topoisomerase</fullName>
        <ecNumber evidence="3">5.6.2.1</ecNumber>
    </recommendedName>
    <alternativeName>
        <fullName evidence="10">Omega-protein</fullName>
    </alternativeName>
    <alternativeName>
        <fullName evidence="9">Relaxing enzyme</fullName>
    </alternativeName>
    <alternativeName>
        <fullName evidence="7">Swivelase</fullName>
    </alternativeName>
    <alternativeName>
        <fullName evidence="8">Untwisting enzyme</fullName>
    </alternativeName>
</protein>
<dbReference type="InterPro" id="IPR013824">
    <property type="entry name" value="Topo_IA_cen_sub1"/>
</dbReference>
<dbReference type="PRINTS" id="PR00417">
    <property type="entry name" value="PRTPISMRASEI"/>
</dbReference>
<dbReference type="Proteomes" id="UP000298058">
    <property type="component" value="Unassembled WGS sequence"/>
</dbReference>
<dbReference type="GO" id="GO:0003917">
    <property type="term" value="F:DNA topoisomerase type I (single strand cut, ATP-independent) activity"/>
    <property type="evidence" value="ECO:0007669"/>
    <property type="project" value="UniProtKB-EC"/>
</dbReference>
<evidence type="ECO:0000256" key="8">
    <source>
        <dbReference type="ARBA" id="ARBA00031985"/>
    </source>
</evidence>
<dbReference type="PROSITE" id="PS50880">
    <property type="entry name" value="TOPRIM"/>
    <property type="match status" value="1"/>
</dbReference>
<evidence type="ECO:0000313" key="14">
    <source>
        <dbReference type="Proteomes" id="UP000298058"/>
    </source>
</evidence>
<keyword evidence="14" id="KW-1185">Reference proteome</keyword>
<dbReference type="InterPro" id="IPR013825">
    <property type="entry name" value="Topo_IA_cen_sub2"/>
</dbReference>
<dbReference type="Pfam" id="PF01131">
    <property type="entry name" value="Topoisom_bac"/>
    <property type="match status" value="1"/>
</dbReference>
<dbReference type="Gene3D" id="1.10.290.10">
    <property type="entry name" value="Topoisomerase I, domain 4"/>
    <property type="match status" value="1"/>
</dbReference>
<reference evidence="13" key="1">
    <citation type="journal article" date="2019" name="PLoS Negl. Trop. Dis.">
        <title>Revisiting the worldwide diversity of Leptospira species in the environment.</title>
        <authorList>
            <person name="Vincent A.T."/>
            <person name="Schiettekatte O."/>
            <person name="Bourhy P."/>
            <person name="Veyrier F.J."/>
            <person name="Picardeau M."/>
        </authorList>
    </citation>
    <scope>NUCLEOTIDE SEQUENCE [LARGE SCALE GENOMIC DNA]</scope>
    <source>
        <strain evidence="13">201300427</strain>
    </source>
</reference>
<dbReference type="CDD" id="cd00186">
    <property type="entry name" value="TOP1Ac"/>
    <property type="match status" value="1"/>
</dbReference>
<dbReference type="Gene3D" id="2.70.20.10">
    <property type="entry name" value="Topoisomerase I, domain 3"/>
    <property type="match status" value="1"/>
</dbReference>
<dbReference type="Gene3D" id="1.10.460.10">
    <property type="entry name" value="Topoisomerase I, domain 2"/>
    <property type="match status" value="1"/>
</dbReference>
<dbReference type="PANTHER" id="PTHR42785:SF1">
    <property type="entry name" value="DNA TOPOISOMERASE"/>
    <property type="match status" value="1"/>
</dbReference>
<dbReference type="Pfam" id="PF01751">
    <property type="entry name" value="Toprim"/>
    <property type="match status" value="1"/>
</dbReference>
<evidence type="ECO:0000256" key="9">
    <source>
        <dbReference type="ARBA" id="ARBA00032235"/>
    </source>
</evidence>
<dbReference type="Gene3D" id="3.40.50.140">
    <property type="match status" value="1"/>
</dbReference>
<dbReference type="InterPro" id="IPR003601">
    <property type="entry name" value="Topo_IA_2"/>
</dbReference>
<sequence length="620" mass="70168">MVESPTKAATLQTYLGKDWKVVATKGHIKDLPPRDYGIDFQNDYQPKYDWLKGKKAVFSSIRKLALSCESVYLASDPDREGEVIAKHIADELKGGKFHLYRLRLKEISKSELLTEIGSPSSIDSFLVESQVARRVIDRIFGFEISPELWKALKGNSLSAGRVQSTVLRWICQREEEIRNFTPENYVSLKALVSDSKDEFLLDYVLPEEKERLLEKDALEVLKKYGSSKPGPLSHKESLVLKFIEEKEYKNFPPPPFSTASLQETASRVLGMSSSQTMKIAQSLFEGKKTKKGEYTGLITYMRTDSTHVSSGKKNLAFGFLKENFPSLLRGGPTKGKTKLHAQGAHEGILPIDPYLTPDEAKGFLKPEEAKLYELIWSRFLESFMNPETGTERNYIFEGKKESWSLKEKEGKSTGYKGFRKNEPLPKDNGNGLKIGDNVSILEWQWEDKKTSPPVRYTEGSIVQKMEKTGVGRPSTYTQTIATLQKRKYIYEAKKKLGASPLGEKVNAFLISSFEELIGESFTKDMEKSLDVLAKGEGNKLSLIDSFYKKVLKLKKEKPKNILPKTEKGISKIPDTMQHPSRKKCPKCSDGTILTKFSKKGKTIYFCSNYPHCDLLSYEPV</sequence>
<dbReference type="InterPro" id="IPR023405">
    <property type="entry name" value="Topo_IA_core_domain"/>
</dbReference>
<dbReference type="PANTHER" id="PTHR42785">
    <property type="entry name" value="DNA TOPOISOMERASE, TYPE IA, CORE"/>
    <property type="match status" value="1"/>
</dbReference>
<evidence type="ECO:0000259" key="11">
    <source>
        <dbReference type="PROSITE" id="PS50880"/>
    </source>
</evidence>
<accession>A0A4R9M3K5</accession>
<dbReference type="InterPro" id="IPR013826">
    <property type="entry name" value="Topo_IA_cen_sub3"/>
</dbReference>
<feature type="domain" description="Toprim" evidence="11">
    <location>
        <begin position="1"/>
        <end position="107"/>
    </location>
</feature>
<evidence type="ECO:0000256" key="6">
    <source>
        <dbReference type="ARBA" id="ARBA00023235"/>
    </source>
</evidence>
<keyword evidence="6 13" id="KW-0413">Isomerase</keyword>
<dbReference type="InterPro" id="IPR013497">
    <property type="entry name" value="Topo_IA_cen"/>
</dbReference>
<dbReference type="InterPro" id="IPR005733">
    <property type="entry name" value="TopoI_bac-type"/>
</dbReference>
<dbReference type="InterPro" id="IPR006171">
    <property type="entry name" value="TOPRIM_dom"/>
</dbReference>
<dbReference type="GO" id="GO:0003677">
    <property type="term" value="F:DNA binding"/>
    <property type="evidence" value="ECO:0007669"/>
    <property type="project" value="UniProtKB-KW"/>
</dbReference>
<dbReference type="AlphaFoldDB" id="A0A4R9M3K5"/>
<keyword evidence="4" id="KW-0799">Topoisomerase</keyword>
<evidence type="ECO:0000256" key="5">
    <source>
        <dbReference type="ARBA" id="ARBA00023125"/>
    </source>
</evidence>
<dbReference type="SMART" id="SM00437">
    <property type="entry name" value="TOP1Ac"/>
    <property type="match status" value="1"/>
</dbReference>
<evidence type="ECO:0000256" key="1">
    <source>
        <dbReference type="ARBA" id="ARBA00000213"/>
    </source>
</evidence>
<proteinExistence type="inferred from homology"/>
<evidence type="ECO:0000256" key="4">
    <source>
        <dbReference type="ARBA" id="ARBA00023029"/>
    </source>
</evidence>
<dbReference type="GO" id="GO:0006265">
    <property type="term" value="P:DNA topological change"/>
    <property type="evidence" value="ECO:0007669"/>
    <property type="project" value="InterPro"/>
</dbReference>
<organism evidence="13 14">
    <name type="scientific">Leptospira idonii</name>
    <dbReference type="NCBI Taxonomy" id="1193500"/>
    <lineage>
        <taxon>Bacteria</taxon>
        <taxon>Pseudomonadati</taxon>
        <taxon>Spirochaetota</taxon>
        <taxon>Spirochaetia</taxon>
        <taxon>Leptospirales</taxon>
        <taxon>Leptospiraceae</taxon>
        <taxon>Leptospira</taxon>
    </lineage>
</organism>
<evidence type="ECO:0000313" key="13">
    <source>
        <dbReference type="EMBL" id="TGN20561.1"/>
    </source>
</evidence>
<gene>
    <name evidence="13" type="primary">topA</name>
    <name evidence="13" type="ORF">EHS15_02920</name>
</gene>
<name>A0A4R9M3K5_9LEPT</name>